<dbReference type="Proteomes" id="UP000182444">
    <property type="component" value="Chromosome 1A"/>
</dbReference>
<keyword evidence="2" id="KW-0863">Zinc-finger</keyword>
<dbReference type="EMBL" id="KZ858956">
    <property type="protein sequence ID" value="RDW28080.1"/>
    <property type="molecule type" value="Genomic_DNA"/>
</dbReference>
<dbReference type="GO" id="GO:0005768">
    <property type="term" value="C:endosome"/>
    <property type="evidence" value="ECO:0007669"/>
    <property type="project" value="TreeGrafter"/>
</dbReference>
<reference evidence="8 10" key="1">
    <citation type="journal article" date="2016" name="PLoS ONE">
        <title>Sequence Assembly of Yarrowia lipolytica Strain W29/CLIB89 Shows Transposable Element Diversity.</title>
        <authorList>
            <person name="Magnan C."/>
            <person name="Yu J."/>
            <person name="Chang I."/>
            <person name="Jahn E."/>
            <person name="Kanomata Y."/>
            <person name="Wu J."/>
            <person name="Zeller M."/>
            <person name="Oakes M."/>
            <person name="Baldi P."/>
            <person name="Sandmeyer S."/>
        </authorList>
    </citation>
    <scope>NUCLEOTIDE SEQUENCE [LARGE SCALE GENOMIC DNA]</scope>
    <source>
        <strain evidence="8">CLIB89</strain>
        <strain evidence="10">CLIB89(W29)</strain>
    </source>
</reference>
<evidence type="ECO:0000313" key="10">
    <source>
        <dbReference type="Proteomes" id="UP000182444"/>
    </source>
</evidence>
<dbReference type="GO" id="GO:0030897">
    <property type="term" value="C:HOPS complex"/>
    <property type="evidence" value="ECO:0007669"/>
    <property type="project" value="TreeGrafter"/>
</dbReference>
<name>A0A1D8N5F4_YARLL</name>
<keyword evidence="3" id="KW-0862">Zinc</keyword>
<keyword evidence="4" id="KW-0472">Membrane</keyword>
<evidence type="ECO:0000256" key="2">
    <source>
        <dbReference type="ARBA" id="ARBA00022771"/>
    </source>
</evidence>
<keyword evidence="1" id="KW-0479">Metal-binding</keyword>
<comment type="subcellular location">
    <subcellularLocation>
        <location evidence="5">Endomembrane system</location>
        <topology evidence="5">Peripheral membrane protein</topology>
        <orientation evidence="5">Cytoplasmic side</orientation>
    </subcellularLocation>
</comment>
<accession>A0A1D8N5F4</accession>
<dbReference type="PANTHER" id="PTHR23323:SF26">
    <property type="entry name" value="VACUOLAR PROTEIN SORTING-ASSOCIATED PROTEIN 18 HOMOLOG"/>
    <property type="match status" value="1"/>
</dbReference>
<evidence type="ECO:0000256" key="1">
    <source>
        <dbReference type="ARBA" id="ARBA00022723"/>
    </source>
</evidence>
<feature type="domain" description="Pep3/Vps18 beta-propeller" evidence="6">
    <location>
        <begin position="15"/>
        <end position="367"/>
    </location>
</feature>
<dbReference type="KEGG" id="yli:2906514"/>
<dbReference type="GO" id="GO:0006904">
    <property type="term" value="P:vesicle docking involved in exocytosis"/>
    <property type="evidence" value="ECO:0007669"/>
    <property type="project" value="TreeGrafter"/>
</dbReference>
<dbReference type="VEuPathDB" id="FungiDB:YALI0_A19008g"/>
<dbReference type="GO" id="GO:0007033">
    <property type="term" value="P:vacuole organization"/>
    <property type="evidence" value="ECO:0007669"/>
    <property type="project" value="TreeGrafter"/>
</dbReference>
<dbReference type="AlphaFoldDB" id="A0A1D8N5F4"/>
<dbReference type="InterPro" id="IPR036322">
    <property type="entry name" value="WD40_repeat_dom_sf"/>
</dbReference>
<dbReference type="Pfam" id="PF26148">
    <property type="entry name" value="VPS18_RING_C"/>
    <property type="match status" value="1"/>
</dbReference>
<evidence type="ECO:0000256" key="4">
    <source>
        <dbReference type="ARBA" id="ARBA00023136"/>
    </source>
</evidence>
<gene>
    <name evidence="9" type="ORF">B0I71DRAFT_128063</name>
    <name evidence="8" type="ORF">YALI1_A19965g</name>
</gene>
<evidence type="ECO:0000313" key="9">
    <source>
        <dbReference type="EMBL" id="RDW28080.1"/>
    </source>
</evidence>
<evidence type="ECO:0000256" key="3">
    <source>
        <dbReference type="ARBA" id="ARBA00022833"/>
    </source>
</evidence>
<dbReference type="InterPro" id="IPR007810">
    <property type="entry name" value="Pep3/Vps18_beta-prop"/>
</dbReference>
<dbReference type="GO" id="GO:0030674">
    <property type="term" value="F:protein-macromolecule adaptor activity"/>
    <property type="evidence" value="ECO:0007669"/>
    <property type="project" value="TreeGrafter"/>
</dbReference>
<evidence type="ECO:0000256" key="5">
    <source>
        <dbReference type="ARBA" id="ARBA00029433"/>
    </source>
</evidence>
<dbReference type="Pfam" id="PF05131">
    <property type="entry name" value="Pep3_Vps18"/>
    <property type="match status" value="1"/>
</dbReference>
<dbReference type="Proteomes" id="UP000256601">
    <property type="component" value="Unassembled WGS sequence"/>
</dbReference>
<dbReference type="PANTHER" id="PTHR23323">
    <property type="entry name" value="VACUOLAR PROTEIN SORTING-ASSOCIATED PROTEIN"/>
    <property type="match status" value="1"/>
</dbReference>
<dbReference type="GO" id="GO:0007032">
    <property type="term" value="P:endosome organization"/>
    <property type="evidence" value="ECO:0007669"/>
    <property type="project" value="TreeGrafter"/>
</dbReference>
<evidence type="ECO:0000259" key="7">
    <source>
        <dbReference type="Pfam" id="PF26148"/>
    </source>
</evidence>
<dbReference type="InterPro" id="IPR058919">
    <property type="entry name" value="Pep3/Vps18_RING_C"/>
</dbReference>
<evidence type="ECO:0000313" key="8">
    <source>
        <dbReference type="EMBL" id="AOW00865.1"/>
    </source>
</evidence>
<dbReference type="EMBL" id="CP017553">
    <property type="protein sequence ID" value="AOW00865.1"/>
    <property type="molecule type" value="Genomic_DNA"/>
</dbReference>
<evidence type="ECO:0000259" key="6">
    <source>
        <dbReference type="Pfam" id="PF05131"/>
    </source>
</evidence>
<dbReference type="GO" id="GO:0048284">
    <property type="term" value="P:organelle fusion"/>
    <property type="evidence" value="ECO:0007669"/>
    <property type="project" value="TreeGrafter"/>
</dbReference>
<reference evidence="9 11" key="2">
    <citation type="submission" date="2018-07" db="EMBL/GenBank/DDBJ databases">
        <title>Draft Genome Assemblies for Five Robust Yarrowia lipolytica Strains Exhibiting High Lipid Production and Pentose Sugar Utilization and Sugar Alcohol Secretion from Undetoxified Lignocellulosic Biomass Hydrolysates.</title>
        <authorList>
            <consortium name="DOE Joint Genome Institute"/>
            <person name="Walker C."/>
            <person name="Ryu S."/>
            <person name="Na H."/>
            <person name="Zane M."/>
            <person name="LaButti K."/>
            <person name="Lipzen A."/>
            <person name="Haridas S."/>
            <person name="Barry K."/>
            <person name="Grigoriev I.V."/>
            <person name="Quarterman J."/>
            <person name="Slininger P."/>
            <person name="Dien B."/>
            <person name="Trinh C.T."/>
        </authorList>
    </citation>
    <scope>NUCLEOTIDE SEQUENCE [LARGE SCALE GENOMIC DNA]</scope>
    <source>
        <strain evidence="9 11">YB392</strain>
    </source>
</reference>
<organism evidence="8 10">
    <name type="scientific">Yarrowia lipolytica</name>
    <name type="common">Candida lipolytica</name>
    <dbReference type="NCBI Taxonomy" id="4952"/>
    <lineage>
        <taxon>Eukaryota</taxon>
        <taxon>Fungi</taxon>
        <taxon>Dikarya</taxon>
        <taxon>Ascomycota</taxon>
        <taxon>Saccharomycotina</taxon>
        <taxon>Dipodascomycetes</taxon>
        <taxon>Dipodascales</taxon>
        <taxon>Dipodascales incertae sedis</taxon>
        <taxon>Yarrowia</taxon>
    </lineage>
</organism>
<dbReference type="SUPFAM" id="SSF50978">
    <property type="entry name" value="WD40 repeat-like"/>
    <property type="match status" value="1"/>
</dbReference>
<dbReference type="GO" id="GO:0008270">
    <property type="term" value="F:zinc ion binding"/>
    <property type="evidence" value="ECO:0007669"/>
    <property type="project" value="UniProtKB-KW"/>
</dbReference>
<feature type="domain" description="Pep3/Vps18 RING C-terminal" evidence="7">
    <location>
        <begin position="849"/>
        <end position="931"/>
    </location>
</feature>
<evidence type="ECO:0000313" key="11">
    <source>
        <dbReference type="Proteomes" id="UP000256601"/>
    </source>
</evidence>
<sequence>MDFPPEPNRAVESEKFAVEPVQFQFAISSIVALAVANNTLCLALKSGRIIRIDLDNPESVDDVDVKDGGCDIENLFLDPTGSYLLIATKTRDNYVLNYQTTKVKSLGRLRDLAITCVAWSPIESSLSSGEVLLGTADGCVYETCLEFSDEYFKREDRYVRKVAEFKAADSHVVTPITGIVVQLGSSPNYRKIIVTNANGHAYYYSGKISAHLQDGIPVYTKFFEREEHVDQEFGADNGRAAMLSATPPDPKSSSWAFALLSEVGIVHRTIKKDENDTLESRKTFFQGSNIYILNQIQESSIVGMCLTSFHMAIATETKLYIVNRFSHELVFEQHVTQGNETLTGLTVDPKQHTFWLFSAENIYEITVDDESRGMWKLVLEQGDLDEAMRLSENDPDPSSQDELLGILGDKQIQEKDYLGAANTYGNSRRRPLEQTALLFLDANQPEALLKYLQNKLTVFPKANVTQRLLVSTWIIELFMEQFNKLDDQEATSDSPLDEQRRILSTKFHDFITKYKGDLHKGTVFEIMSVNGRQEELLYYAAAIQDYNFVLQYWVGLENWSKALQVLRQVKAEEDRALLYKYSTVLLVHAPRDTVDTWIVIGKEIDPTKMVPALLNYSQTVRPGKVASDQAVRYLKNVVGKQGSRDAIIHNTLISLLSMSPQTEETELLDYLHECATLPQLPYDVDFALRTCIRCKRFESCVHIYCNIHMYHEAVKLALDHGRLELAIKVVEQTRDLDESDAAYTPDLCKNLWFAIVKHVIEESDKSDEIPLSQVVSLLKQSQVLKIEDVLPLFPDFVVVDDFKQAICDSLESYNSNLVNIQREMKDSIATADKIRTEIEHTQQKRYVIVEPGESCVLSGYPLLSKKFYVFPCQHAIRADALTEAVVKNASYKLKKRIGELQSRGVSCKKELEEVLDDVISEKCFICSDIKVDLIENSLMPQGKSEWDL</sequence>
<protein>
    <submittedName>
        <fullName evidence="9">Pep3/Vps18/deep orange family-domain-containing protein</fullName>
    </submittedName>
</protein>
<dbReference type="OrthoDB" id="1845386at2759"/>
<dbReference type="eggNOG" id="KOG2034">
    <property type="taxonomic scope" value="Eukaryota"/>
</dbReference>
<proteinExistence type="predicted"/>
<dbReference type="VEuPathDB" id="FungiDB:YALI1_A19965g"/>